<dbReference type="InterPro" id="IPR003959">
    <property type="entry name" value="ATPase_AAA_core"/>
</dbReference>
<dbReference type="InterPro" id="IPR028299">
    <property type="entry name" value="ClpA/B_CS2"/>
</dbReference>
<evidence type="ECO:0000256" key="3">
    <source>
        <dbReference type="ARBA" id="ARBA00022741"/>
    </source>
</evidence>
<name>A0A316ZGH5_9BASI</name>
<dbReference type="GO" id="GO:0005829">
    <property type="term" value="C:cytosol"/>
    <property type="evidence" value="ECO:0007669"/>
    <property type="project" value="TreeGrafter"/>
</dbReference>
<dbReference type="Gene3D" id="3.40.50.300">
    <property type="entry name" value="P-loop containing nucleotide triphosphate hydrolases"/>
    <property type="match status" value="3"/>
</dbReference>
<sequence length="915" mass="99112">MEFTDRAQAAVSSALQHARDLQHAQLQPAHLALTLLNDGSADAAPSTSRPGTPSSARVGASLFRSVLGKVGVDAEKVELGLRTALRKIPQQNPPPDEVGLANTLTKVFKAADELKKQQHDSYIANDHILLALLGDSGILNILKEAGLPNEAVLKTAILASRGGRHVDSKASDELDDAISKYTVDLTALAASGKIDNVIGRDQTIRRVIRVLSQRRKANAVLVGPAGVGKTAIAEGLAQRVVDGDVPPSLKGRVLSLDLAALLAGAKFKGEHEERVKSLLTALEKLADSDQPVILFIDEVHLLMAGKDSGGGIDGGNLMKPALARGKLRVIAATTPTEYRQTIEKDAALERRFQRIDVDEPTAEETLAILRGVRDRYENHHGLRILDSALVSATTLARRYLSARRCPDSALDLIDEACADVKVTRETVPSEIDELQRRRVRLEVALAALSREKDEESKTSLAATQQELAKLDDELGPMLAAHEAKRAQADALANARRRLDELRNKADRAERNMDYSTASDLRFGAIPDIEARIVKLEEEERKKIERGESDQVAVGPENIAAVVARMTGIPVTTMLTSEKEKILKLPRLLSRSVIGQPEATNAIANAIQLQRAGLANPNQPASFLFAGPSGAGKTLCAKTLAKILFNDEDALLRIDASEYSEQHSVSRLFGAPPGYIGFEQGGALEPVRRKPYTVVLVDEVEKASKPFILSWLAILDDGRATDSQGRVIDFRNAVIIFTSNLGSAFINDAAEEGPLSPETRKLVDGALAASLAPEFRNRLSATVIFRSLSRKDLRGIVDLRLAEIAARLKQNGRRIRIELTPEAKDYLAATGWTPAMGARPLGRVIANNILSPLSRLLLSGQVLDKETVRVTLDGTTHALVVHPNHAAPEKMDTDDESDLDDDDEMDDCFIEADPLD</sequence>
<dbReference type="FunFam" id="3.40.50.300:FF:000025">
    <property type="entry name" value="ATP-dependent Clp protease subunit"/>
    <property type="match status" value="1"/>
</dbReference>
<dbReference type="Gene3D" id="1.10.8.60">
    <property type="match status" value="1"/>
</dbReference>
<dbReference type="SMART" id="SM00382">
    <property type="entry name" value="AAA"/>
    <property type="match status" value="2"/>
</dbReference>
<accession>A0A316ZGH5</accession>
<evidence type="ECO:0000259" key="9">
    <source>
        <dbReference type="PROSITE" id="PS51903"/>
    </source>
</evidence>
<dbReference type="CDD" id="cd19499">
    <property type="entry name" value="RecA-like_ClpB_Hsp104-like"/>
    <property type="match status" value="1"/>
</dbReference>
<keyword evidence="2 6" id="KW-0677">Repeat</keyword>
<keyword evidence="3" id="KW-0547">Nucleotide-binding</keyword>
<keyword evidence="10" id="KW-0346">Stress response</keyword>
<dbReference type="SUPFAM" id="SSF52540">
    <property type="entry name" value="P-loop containing nucleoside triphosphate hydrolases"/>
    <property type="match status" value="2"/>
</dbReference>
<dbReference type="GO" id="GO:0051082">
    <property type="term" value="F:unfolded protein binding"/>
    <property type="evidence" value="ECO:0007669"/>
    <property type="project" value="TreeGrafter"/>
</dbReference>
<dbReference type="PANTHER" id="PTHR11638">
    <property type="entry name" value="ATP-DEPENDENT CLP PROTEASE"/>
    <property type="match status" value="1"/>
</dbReference>
<dbReference type="InterPro" id="IPR041546">
    <property type="entry name" value="ClpA/ClpB_AAA_lid"/>
</dbReference>
<keyword evidence="5" id="KW-0143">Chaperone</keyword>
<keyword evidence="11" id="KW-1185">Reference proteome</keyword>
<dbReference type="InterPro" id="IPR004176">
    <property type="entry name" value="Clp_R_N"/>
</dbReference>
<dbReference type="InterPro" id="IPR001270">
    <property type="entry name" value="ClpA/B"/>
</dbReference>
<dbReference type="OrthoDB" id="47330at2759"/>
<dbReference type="Pfam" id="PF07724">
    <property type="entry name" value="AAA_2"/>
    <property type="match status" value="1"/>
</dbReference>
<dbReference type="GO" id="GO:0043335">
    <property type="term" value="P:protein unfolding"/>
    <property type="evidence" value="ECO:0007669"/>
    <property type="project" value="TreeGrafter"/>
</dbReference>
<feature type="region of interest" description="Disordered" evidence="8">
    <location>
        <begin position="882"/>
        <end position="915"/>
    </location>
</feature>
<dbReference type="Proteomes" id="UP000245946">
    <property type="component" value="Unassembled WGS sequence"/>
</dbReference>
<evidence type="ECO:0000256" key="2">
    <source>
        <dbReference type="ARBA" id="ARBA00022737"/>
    </source>
</evidence>
<comment type="similarity">
    <text evidence="1">Belongs to the ClpA/ClpB family.</text>
</comment>
<dbReference type="InterPro" id="IPR019489">
    <property type="entry name" value="Clp_ATPase_C"/>
</dbReference>
<protein>
    <submittedName>
        <fullName evidence="10">Putative heat shock protein HSP104</fullName>
    </submittedName>
</protein>
<feature type="domain" description="Clp R" evidence="9">
    <location>
        <begin position="1"/>
        <end position="163"/>
    </location>
</feature>
<dbReference type="InterPro" id="IPR050130">
    <property type="entry name" value="ClpA_ClpB"/>
</dbReference>
<feature type="coiled-coil region" evidence="7">
    <location>
        <begin position="431"/>
        <end position="458"/>
    </location>
</feature>
<dbReference type="GO" id="GO:0070370">
    <property type="term" value="P:cellular heat acclimation"/>
    <property type="evidence" value="ECO:0007669"/>
    <property type="project" value="TreeGrafter"/>
</dbReference>
<proteinExistence type="inferred from homology"/>
<keyword evidence="7" id="KW-0175">Coiled coil</keyword>
<dbReference type="SMART" id="SM01086">
    <property type="entry name" value="ClpB_D2-small"/>
    <property type="match status" value="1"/>
</dbReference>
<evidence type="ECO:0000256" key="5">
    <source>
        <dbReference type="ARBA" id="ARBA00023186"/>
    </source>
</evidence>
<dbReference type="PROSITE" id="PS00871">
    <property type="entry name" value="CLPAB_2"/>
    <property type="match status" value="1"/>
</dbReference>
<evidence type="ECO:0000256" key="7">
    <source>
        <dbReference type="SAM" id="Coils"/>
    </source>
</evidence>
<dbReference type="FunFam" id="3.40.50.300:FF:000120">
    <property type="entry name" value="ATP-dependent chaperone ClpB"/>
    <property type="match status" value="1"/>
</dbReference>
<organism evidence="10 11">
    <name type="scientific">Tilletiopsis washingtonensis</name>
    <dbReference type="NCBI Taxonomy" id="58919"/>
    <lineage>
        <taxon>Eukaryota</taxon>
        <taxon>Fungi</taxon>
        <taxon>Dikarya</taxon>
        <taxon>Basidiomycota</taxon>
        <taxon>Ustilaginomycotina</taxon>
        <taxon>Exobasidiomycetes</taxon>
        <taxon>Entylomatales</taxon>
        <taxon>Entylomatales incertae sedis</taxon>
        <taxon>Tilletiopsis</taxon>
    </lineage>
</organism>
<dbReference type="GO" id="GO:0016887">
    <property type="term" value="F:ATP hydrolysis activity"/>
    <property type="evidence" value="ECO:0007669"/>
    <property type="project" value="InterPro"/>
</dbReference>
<evidence type="ECO:0000256" key="4">
    <source>
        <dbReference type="ARBA" id="ARBA00022840"/>
    </source>
</evidence>
<feature type="compositionally biased region" description="Acidic residues" evidence="8">
    <location>
        <begin position="891"/>
        <end position="915"/>
    </location>
</feature>
<dbReference type="Pfam" id="PF00004">
    <property type="entry name" value="AAA"/>
    <property type="match status" value="1"/>
</dbReference>
<dbReference type="STRING" id="58919.A0A316ZGH5"/>
<feature type="coiled-coil region" evidence="7">
    <location>
        <begin position="484"/>
        <end position="518"/>
    </location>
</feature>
<dbReference type="SUPFAM" id="SSF81923">
    <property type="entry name" value="Double Clp-N motif"/>
    <property type="match status" value="1"/>
</dbReference>
<dbReference type="GO" id="GO:0005524">
    <property type="term" value="F:ATP binding"/>
    <property type="evidence" value="ECO:0007669"/>
    <property type="project" value="UniProtKB-KW"/>
</dbReference>
<evidence type="ECO:0000313" key="11">
    <source>
        <dbReference type="Proteomes" id="UP000245946"/>
    </source>
</evidence>
<dbReference type="Pfam" id="PF17871">
    <property type="entry name" value="AAA_lid_9"/>
    <property type="match status" value="1"/>
</dbReference>
<dbReference type="PANTHER" id="PTHR11638:SF18">
    <property type="entry name" value="HEAT SHOCK PROTEIN 104"/>
    <property type="match status" value="1"/>
</dbReference>
<evidence type="ECO:0000313" key="10">
    <source>
        <dbReference type="EMBL" id="PWN99415.1"/>
    </source>
</evidence>
<dbReference type="Gene3D" id="1.10.1780.10">
    <property type="entry name" value="Clp, N-terminal domain"/>
    <property type="match status" value="1"/>
</dbReference>
<dbReference type="AlphaFoldDB" id="A0A316ZGH5"/>
<dbReference type="PRINTS" id="PR00300">
    <property type="entry name" value="CLPPROTEASEA"/>
</dbReference>
<evidence type="ECO:0000256" key="8">
    <source>
        <dbReference type="SAM" id="MobiDB-lite"/>
    </source>
</evidence>
<dbReference type="Pfam" id="PF10431">
    <property type="entry name" value="ClpB_D2-small"/>
    <property type="match status" value="1"/>
</dbReference>
<dbReference type="InterPro" id="IPR003593">
    <property type="entry name" value="AAA+_ATPase"/>
</dbReference>
<dbReference type="PROSITE" id="PS51903">
    <property type="entry name" value="CLP_R"/>
    <property type="match status" value="1"/>
</dbReference>
<evidence type="ECO:0000256" key="1">
    <source>
        <dbReference type="ARBA" id="ARBA00008675"/>
    </source>
</evidence>
<reference evidence="10 11" key="1">
    <citation type="journal article" date="2018" name="Mol. Biol. Evol.">
        <title>Broad Genomic Sampling Reveals a Smut Pathogenic Ancestry of the Fungal Clade Ustilaginomycotina.</title>
        <authorList>
            <person name="Kijpornyongpan T."/>
            <person name="Mondo S.J."/>
            <person name="Barry K."/>
            <person name="Sandor L."/>
            <person name="Lee J."/>
            <person name="Lipzen A."/>
            <person name="Pangilinan J."/>
            <person name="LaButti K."/>
            <person name="Hainaut M."/>
            <person name="Henrissat B."/>
            <person name="Grigoriev I.V."/>
            <person name="Spatafora J.W."/>
            <person name="Aime M.C."/>
        </authorList>
    </citation>
    <scope>NUCLEOTIDE SEQUENCE [LARGE SCALE GENOMIC DNA]</scope>
    <source>
        <strain evidence="10 11">MCA 4186</strain>
    </source>
</reference>
<dbReference type="RefSeq" id="XP_025599694.1">
    <property type="nucleotide sequence ID" value="XM_025740525.1"/>
</dbReference>
<dbReference type="InterPro" id="IPR036628">
    <property type="entry name" value="Clp_N_dom_sf"/>
</dbReference>
<gene>
    <name evidence="10" type="ORF">FA09DRAFT_306202</name>
</gene>
<dbReference type="CDD" id="cd00009">
    <property type="entry name" value="AAA"/>
    <property type="match status" value="1"/>
</dbReference>
<dbReference type="InterPro" id="IPR027417">
    <property type="entry name" value="P-loop_NTPase"/>
</dbReference>
<keyword evidence="4" id="KW-0067">ATP-binding</keyword>
<dbReference type="GO" id="GO:0042026">
    <property type="term" value="P:protein refolding"/>
    <property type="evidence" value="ECO:0007669"/>
    <property type="project" value="TreeGrafter"/>
</dbReference>
<dbReference type="EMBL" id="KZ819288">
    <property type="protein sequence ID" value="PWN99415.1"/>
    <property type="molecule type" value="Genomic_DNA"/>
</dbReference>
<dbReference type="GeneID" id="37268071"/>
<dbReference type="GO" id="GO:0051087">
    <property type="term" value="F:protein-folding chaperone binding"/>
    <property type="evidence" value="ECO:0007669"/>
    <property type="project" value="TreeGrafter"/>
</dbReference>
<dbReference type="Pfam" id="PF02861">
    <property type="entry name" value="Clp_N"/>
    <property type="match status" value="2"/>
</dbReference>
<evidence type="ECO:0000256" key="6">
    <source>
        <dbReference type="PROSITE-ProRule" id="PRU01251"/>
    </source>
</evidence>